<dbReference type="EMBL" id="BQKI01000011">
    <property type="protein sequence ID" value="GJN04341.1"/>
    <property type="molecule type" value="Genomic_DNA"/>
</dbReference>
<dbReference type="Proteomes" id="UP001054889">
    <property type="component" value="Unassembled WGS sequence"/>
</dbReference>
<feature type="compositionally biased region" description="Pro residues" evidence="1">
    <location>
        <begin position="120"/>
        <end position="133"/>
    </location>
</feature>
<feature type="compositionally biased region" description="Polar residues" evidence="1">
    <location>
        <begin position="59"/>
        <end position="69"/>
    </location>
</feature>
<comment type="caution">
    <text evidence="2">The sequence shown here is derived from an EMBL/GenBank/DDBJ whole genome shotgun (WGS) entry which is preliminary data.</text>
</comment>
<proteinExistence type="predicted"/>
<protein>
    <submittedName>
        <fullName evidence="2">Uncharacterized protein</fullName>
    </submittedName>
</protein>
<evidence type="ECO:0000313" key="3">
    <source>
        <dbReference type="Proteomes" id="UP001054889"/>
    </source>
</evidence>
<reference evidence="2" key="2">
    <citation type="submission" date="2021-12" db="EMBL/GenBank/DDBJ databases">
        <title>Resequencing data analysis of finger millet.</title>
        <authorList>
            <person name="Hatakeyama M."/>
            <person name="Aluri S."/>
            <person name="Balachadran M.T."/>
            <person name="Sivarajan S.R."/>
            <person name="Poveda L."/>
            <person name="Shimizu-Inatsugi R."/>
            <person name="Schlapbach R."/>
            <person name="Sreeman S.M."/>
            <person name="Shimizu K.K."/>
        </authorList>
    </citation>
    <scope>NUCLEOTIDE SEQUENCE</scope>
</reference>
<organism evidence="2 3">
    <name type="scientific">Eleusine coracana subsp. coracana</name>
    <dbReference type="NCBI Taxonomy" id="191504"/>
    <lineage>
        <taxon>Eukaryota</taxon>
        <taxon>Viridiplantae</taxon>
        <taxon>Streptophyta</taxon>
        <taxon>Embryophyta</taxon>
        <taxon>Tracheophyta</taxon>
        <taxon>Spermatophyta</taxon>
        <taxon>Magnoliopsida</taxon>
        <taxon>Liliopsida</taxon>
        <taxon>Poales</taxon>
        <taxon>Poaceae</taxon>
        <taxon>PACMAD clade</taxon>
        <taxon>Chloridoideae</taxon>
        <taxon>Cynodonteae</taxon>
        <taxon>Eleusininae</taxon>
        <taxon>Eleusine</taxon>
    </lineage>
</organism>
<dbReference type="AlphaFoldDB" id="A0AAV5D242"/>
<feature type="region of interest" description="Disordered" evidence="1">
    <location>
        <begin position="16"/>
        <end position="167"/>
    </location>
</feature>
<evidence type="ECO:0000313" key="2">
    <source>
        <dbReference type="EMBL" id="GJN04341.1"/>
    </source>
</evidence>
<name>A0AAV5D242_ELECO</name>
<gene>
    <name evidence="2" type="primary">ga21884</name>
    <name evidence="2" type="ORF">PR202_ga21884</name>
</gene>
<accession>A0AAV5D242</accession>
<keyword evidence="3" id="KW-1185">Reference proteome</keyword>
<sequence length="206" mass="22687">MFCFSSTALLCRVPRQHRRESATTEEDSRDPPVALPPKEHKATTNKDSLGEAQFKVGPCTTQELTTTPARNHAHGPKMIQDSEPIDTEVTQPETPFSERAHACPHESSTATTDSKDKASIPPPPPPPPTPKPLRGPAVLRRPAWQARPRPCRPTRRPYTSARDQPRRRPCLGCIAPLSIALPRHGGTLLYDGGRPSRLLLDRATPL</sequence>
<evidence type="ECO:0000256" key="1">
    <source>
        <dbReference type="SAM" id="MobiDB-lite"/>
    </source>
</evidence>
<reference evidence="2" key="1">
    <citation type="journal article" date="2018" name="DNA Res.">
        <title>Multiple hybrid de novo genome assembly of finger millet, an orphan allotetraploid crop.</title>
        <authorList>
            <person name="Hatakeyama M."/>
            <person name="Aluri S."/>
            <person name="Balachadran M.T."/>
            <person name="Sivarajan S.R."/>
            <person name="Patrignani A."/>
            <person name="Gruter S."/>
            <person name="Poveda L."/>
            <person name="Shimizu-Inatsugi R."/>
            <person name="Baeten J."/>
            <person name="Francoijs K.J."/>
            <person name="Nataraja K.N."/>
            <person name="Reddy Y.A.N."/>
            <person name="Phadnis S."/>
            <person name="Ravikumar R.L."/>
            <person name="Schlapbach R."/>
            <person name="Sreeman S.M."/>
            <person name="Shimizu K.K."/>
        </authorList>
    </citation>
    <scope>NUCLEOTIDE SEQUENCE</scope>
</reference>